<sequence length="425" mass="47842">MKRVAQTIRLRPEHREKYLELHSAVWPGVEAALLRSNIRNYSIFLHGDALFAYFEYHGDDFEADMALIEADPETQEWWKLTDPCQEPWPDRGDSPPVDGTDRDLAPHPARRRRHRLTRPAPDRPDLEPAMPSTPASASVLIDSHHHLWDLARRPQPWLDDPDLTSINRTFTPGDLRSTATHPIAGRRLHRTVVVQCVPDVPETEDLLALAEQEPLIEAVVGWADLTSPAIGEVLDRLLAGPGGAYLRSLRHLVQGETEPSWLQRPDVERGLAAVRDRGLSYDVLVRSHQLDQAISLAERFPDLPQVLNHAGKPDIARRELADWRRQVQRLAAHRQVVCKVSGLITEADHNSWTTDDIRPVWDVLLTAFGPERLMFGSDWPVANLAGGWNRWAVTVDKLLTGCAENEIHAFLAGTATAFYRLPACG</sequence>
<dbReference type="Pfam" id="PF04909">
    <property type="entry name" value="Amidohydro_2"/>
    <property type="match status" value="1"/>
</dbReference>
<reference evidence="4 5" key="1">
    <citation type="submission" date="2023-07" db="EMBL/GenBank/DDBJ databases">
        <title>Comparative genomics of wheat-associated soil bacteria to identify genetic determinants of phenazine resistance.</title>
        <authorList>
            <person name="Mouncey N."/>
        </authorList>
    </citation>
    <scope>NUCLEOTIDE SEQUENCE [LARGE SCALE GENOMIC DNA]</scope>
    <source>
        <strain evidence="4 5">W2I16</strain>
    </source>
</reference>
<dbReference type="InterPro" id="IPR032466">
    <property type="entry name" value="Metal_Hydrolase"/>
</dbReference>
<dbReference type="Pfam" id="PF05336">
    <property type="entry name" value="rhaM"/>
    <property type="match status" value="1"/>
</dbReference>
<dbReference type="InterPro" id="IPR011008">
    <property type="entry name" value="Dimeric_a/b-barrel"/>
</dbReference>
<dbReference type="GO" id="GO:0016787">
    <property type="term" value="F:hydrolase activity"/>
    <property type="evidence" value="ECO:0007669"/>
    <property type="project" value="UniProtKB-KW"/>
</dbReference>
<comment type="similarity">
    <text evidence="1">Belongs to the metallo-dependent hydrolases superfamily.</text>
</comment>
<evidence type="ECO:0000313" key="5">
    <source>
        <dbReference type="Proteomes" id="UP001223072"/>
    </source>
</evidence>
<dbReference type="InterPro" id="IPR008000">
    <property type="entry name" value="Rham/fucose_mutarotase"/>
</dbReference>
<keyword evidence="5" id="KW-1185">Reference proteome</keyword>
<evidence type="ECO:0000256" key="1">
    <source>
        <dbReference type="ARBA" id="ARBA00038310"/>
    </source>
</evidence>
<gene>
    <name evidence="4" type="ORF">QFZ49_006708</name>
</gene>
<feature type="domain" description="Amidohydrolase-related" evidence="3">
    <location>
        <begin position="141"/>
        <end position="421"/>
    </location>
</feature>
<dbReference type="InterPro" id="IPR006680">
    <property type="entry name" value="Amidohydro-rel"/>
</dbReference>
<dbReference type="InterPro" id="IPR052350">
    <property type="entry name" value="Metallo-dep_Lactonases"/>
</dbReference>
<accession>A0ABU0RYE0</accession>
<evidence type="ECO:0000313" key="4">
    <source>
        <dbReference type="EMBL" id="MDQ0936733.1"/>
    </source>
</evidence>
<dbReference type="PANTHER" id="PTHR43569:SF2">
    <property type="entry name" value="AMIDOHYDROLASE-RELATED DOMAIN-CONTAINING PROTEIN"/>
    <property type="match status" value="1"/>
</dbReference>
<dbReference type="SUPFAM" id="SSF51556">
    <property type="entry name" value="Metallo-dependent hydrolases"/>
    <property type="match status" value="1"/>
</dbReference>
<feature type="compositionally biased region" description="Basic residues" evidence="2">
    <location>
        <begin position="108"/>
        <end position="117"/>
    </location>
</feature>
<organism evidence="4 5">
    <name type="scientific">Streptomyces turgidiscabies</name>
    <dbReference type="NCBI Taxonomy" id="85558"/>
    <lineage>
        <taxon>Bacteria</taxon>
        <taxon>Bacillati</taxon>
        <taxon>Actinomycetota</taxon>
        <taxon>Actinomycetes</taxon>
        <taxon>Kitasatosporales</taxon>
        <taxon>Streptomycetaceae</taxon>
        <taxon>Streptomyces</taxon>
    </lineage>
</organism>
<dbReference type="SUPFAM" id="SSF54909">
    <property type="entry name" value="Dimeric alpha+beta barrel"/>
    <property type="match status" value="1"/>
</dbReference>
<protein>
    <submittedName>
        <fullName evidence="4">TIM-barrel fold metal-dependent hydrolase/L-rhamnose mutarotase</fullName>
    </submittedName>
</protein>
<dbReference type="Gene3D" id="3.30.70.100">
    <property type="match status" value="1"/>
</dbReference>
<evidence type="ECO:0000259" key="3">
    <source>
        <dbReference type="Pfam" id="PF04909"/>
    </source>
</evidence>
<feature type="region of interest" description="Disordered" evidence="2">
    <location>
        <begin position="82"/>
        <end position="134"/>
    </location>
</feature>
<feature type="compositionally biased region" description="Basic and acidic residues" evidence="2">
    <location>
        <begin position="88"/>
        <end position="105"/>
    </location>
</feature>
<keyword evidence="4" id="KW-0378">Hydrolase</keyword>
<evidence type="ECO:0000256" key="2">
    <source>
        <dbReference type="SAM" id="MobiDB-lite"/>
    </source>
</evidence>
<dbReference type="PANTHER" id="PTHR43569">
    <property type="entry name" value="AMIDOHYDROLASE"/>
    <property type="match status" value="1"/>
</dbReference>
<comment type="caution">
    <text evidence="4">The sequence shown here is derived from an EMBL/GenBank/DDBJ whole genome shotgun (WGS) entry which is preliminary data.</text>
</comment>
<name>A0ABU0RYE0_9ACTN</name>
<dbReference type="EMBL" id="JAUSZS010000008">
    <property type="protein sequence ID" value="MDQ0936733.1"/>
    <property type="molecule type" value="Genomic_DNA"/>
</dbReference>
<proteinExistence type="inferred from homology"/>
<dbReference type="Proteomes" id="UP001223072">
    <property type="component" value="Unassembled WGS sequence"/>
</dbReference>
<dbReference type="Gene3D" id="3.20.20.140">
    <property type="entry name" value="Metal-dependent hydrolases"/>
    <property type="match status" value="1"/>
</dbReference>